<dbReference type="Proteomes" id="UP001283361">
    <property type="component" value="Unassembled WGS sequence"/>
</dbReference>
<protein>
    <submittedName>
        <fullName evidence="1">Uncharacterized protein</fullName>
    </submittedName>
</protein>
<gene>
    <name evidence="1" type="ORF">RRG08_029272</name>
</gene>
<organism evidence="1 2">
    <name type="scientific">Elysia crispata</name>
    <name type="common">lettuce slug</name>
    <dbReference type="NCBI Taxonomy" id="231223"/>
    <lineage>
        <taxon>Eukaryota</taxon>
        <taxon>Metazoa</taxon>
        <taxon>Spiralia</taxon>
        <taxon>Lophotrochozoa</taxon>
        <taxon>Mollusca</taxon>
        <taxon>Gastropoda</taxon>
        <taxon>Heterobranchia</taxon>
        <taxon>Euthyneura</taxon>
        <taxon>Panpulmonata</taxon>
        <taxon>Sacoglossa</taxon>
        <taxon>Placobranchoidea</taxon>
        <taxon>Plakobranchidae</taxon>
        <taxon>Elysia</taxon>
    </lineage>
</organism>
<dbReference type="AlphaFoldDB" id="A0AAE1AJ49"/>
<comment type="caution">
    <text evidence="1">The sequence shown here is derived from an EMBL/GenBank/DDBJ whole genome shotgun (WGS) entry which is preliminary data.</text>
</comment>
<dbReference type="EMBL" id="JAWDGP010001738">
    <property type="protein sequence ID" value="KAK3788825.1"/>
    <property type="molecule type" value="Genomic_DNA"/>
</dbReference>
<keyword evidence="2" id="KW-1185">Reference proteome</keyword>
<reference evidence="1" key="1">
    <citation type="journal article" date="2023" name="G3 (Bethesda)">
        <title>A reference genome for the long-term kleptoplast-retaining sea slug Elysia crispata morphotype clarki.</title>
        <authorList>
            <person name="Eastman K.E."/>
            <person name="Pendleton A.L."/>
            <person name="Shaikh M.A."/>
            <person name="Suttiyut T."/>
            <person name="Ogas R."/>
            <person name="Tomko P."/>
            <person name="Gavelis G."/>
            <person name="Widhalm J.R."/>
            <person name="Wisecaver J.H."/>
        </authorList>
    </citation>
    <scope>NUCLEOTIDE SEQUENCE</scope>
    <source>
        <strain evidence="1">ECLA1</strain>
    </source>
</reference>
<accession>A0AAE1AJ49</accession>
<name>A0AAE1AJ49_9GAST</name>
<sequence>MGISTVMAVIRNECWLSGARVKIPGALPNHNIKPACEMGPPLRHLPRPTDPLPEITISGIGCAPKLDRSTEPPVRTKEAKFGGDTSIVARRCSRAEPLGYQVSIDQAATLPQTIDPPLIYLNYPRRIEPFFKSLRLLPGRPSSRDQNHVSLSR</sequence>
<evidence type="ECO:0000313" key="1">
    <source>
        <dbReference type="EMBL" id="KAK3788825.1"/>
    </source>
</evidence>
<evidence type="ECO:0000313" key="2">
    <source>
        <dbReference type="Proteomes" id="UP001283361"/>
    </source>
</evidence>
<proteinExistence type="predicted"/>